<evidence type="ECO:0000313" key="10">
    <source>
        <dbReference type="EMBL" id="AMV66971.1"/>
    </source>
</evidence>
<evidence type="ECO:0000256" key="7">
    <source>
        <dbReference type="ARBA" id="ARBA00023136"/>
    </source>
</evidence>
<keyword evidence="5 8" id="KW-0812">Transmembrane</keyword>
<dbReference type="KEGG" id="pdm:ADU72_1036"/>
<dbReference type="Proteomes" id="UP000076405">
    <property type="component" value="Chromosome"/>
</dbReference>
<feature type="transmembrane region" description="Helical" evidence="8">
    <location>
        <begin position="191"/>
        <end position="210"/>
    </location>
</feature>
<dbReference type="GeneID" id="57276461"/>
<gene>
    <name evidence="9" type="ORF">ADU70_1659</name>
    <name evidence="10" type="ORF">ADU72_1036</name>
</gene>
<dbReference type="PANTHER" id="PTHR34979">
    <property type="entry name" value="INNER MEMBRANE PROTEIN YGAZ"/>
    <property type="match status" value="1"/>
</dbReference>
<keyword evidence="4" id="KW-1003">Cell membrane</keyword>
<sequence length="236" mass="25658">MNDQLNFKTGVKEALPTVFGYIGIGLAFGVVGKTSGLSVLEIFLMSLITYAGSAQFIMVSLLLAGSSIPFIMLSVFLVNARFILMSTTVAQYFRKDSLGQNIAIGSLLTDESFALSMNKLNFTNHQLKPGWIHGANIVAYLTWALATAAGGLLGNLVGDPKAFGLDFALVAMFIGLLYLQMITDKSKAFSFQIIMVVIVCFLMYGLTIFFTNNVALIVTTLVGCFLGMVIEQWRSR</sequence>
<reference evidence="11 12" key="1">
    <citation type="journal article" date="2016" name="PLoS ONE">
        <title>The Identification of Novel Diagnostic Marker Genes for the Detection of Beer Spoiling Pediococcus damnosus Strains Using the BlAst Diagnostic Gene findEr.</title>
        <authorList>
            <person name="Behr J."/>
            <person name="Geissler A.J."/>
            <person name="Schmid J."/>
            <person name="Zehe A."/>
            <person name="Vogel R.F."/>
        </authorList>
    </citation>
    <scope>NUCLEOTIDE SEQUENCE [LARGE SCALE GENOMIC DNA]</scope>
    <source>
        <strain evidence="9 12">TMW 2.1533</strain>
        <strain evidence="10 11">TMW 2.1535</strain>
    </source>
</reference>
<feature type="transmembrane region" description="Helical" evidence="8">
    <location>
        <begin position="137"/>
        <end position="156"/>
    </location>
</feature>
<evidence type="ECO:0000313" key="12">
    <source>
        <dbReference type="Proteomes" id="UP000076405"/>
    </source>
</evidence>
<protein>
    <submittedName>
        <fullName evidence="9">Branched-chain amino acid transport protein AzlC</fullName>
    </submittedName>
</protein>
<feature type="transmembrane region" description="Helical" evidence="8">
    <location>
        <begin position="14"/>
        <end position="31"/>
    </location>
</feature>
<keyword evidence="7 8" id="KW-0472">Membrane</keyword>
<evidence type="ECO:0000256" key="5">
    <source>
        <dbReference type="ARBA" id="ARBA00022692"/>
    </source>
</evidence>
<dbReference type="PANTHER" id="PTHR34979:SF1">
    <property type="entry name" value="INNER MEMBRANE PROTEIN YGAZ"/>
    <property type="match status" value="1"/>
</dbReference>
<name>A0A0R2HAS9_9LACO</name>
<evidence type="ECO:0000256" key="3">
    <source>
        <dbReference type="ARBA" id="ARBA00022448"/>
    </source>
</evidence>
<evidence type="ECO:0000313" key="11">
    <source>
        <dbReference type="Proteomes" id="UP000076244"/>
    </source>
</evidence>
<feature type="transmembrane region" description="Helical" evidence="8">
    <location>
        <begin position="162"/>
        <end position="179"/>
    </location>
</feature>
<dbReference type="GO" id="GO:0005886">
    <property type="term" value="C:plasma membrane"/>
    <property type="evidence" value="ECO:0007669"/>
    <property type="project" value="UniProtKB-SubCell"/>
</dbReference>
<keyword evidence="6 8" id="KW-1133">Transmembrane helix</keyword>
<feature type="transmembrane region" description="Helical" evidence="8">
    <location>
        <begin position="216"/>
        <end position="233"/>
    </location>
</feature>
<evidence type="ECO:0000313" key="9">
    <source>
        <dbReference type="EMBL" id="AMV63137.1"/>
    </source>
</evidence>
<comment type="similarity">
    <text evidence="2">Belongs to the AzlC family.</text>
</comment>
<proteinExistence type="inferred from homology"/>
<evidence type="ECO:0000256" key="6">
    <source>
        <dbReference type="ARBA" id="ARBA00022989"/>
    </source>
</evidence>
<organism evidence="9 12">
    <name type="scientific">Pediococcus damnosus</name>
    <dbReference type="NCBI Taxonomy" id="51663"/>
    <lineage>
        <taxon>Bacteria</taxon>
        <taxon>Bacillati</taxon>
        <taxon>Bacillota</taxon>
        <taxon>Bacilli</taxon>
        <taxon>Lactobacillales</taxon>
        <taxon>Lactobacillaceae</taxon>
        <taxon>Pediococcus</taxon>
    </lineage>
</organism>
<dbReference type="InterPro" id="IPR011606">
    <property type="entry name" value="Brnchd-chn_aa_trnsp_permease"/>
</dbReference>
<evidence type="ECO:0000256" key="8">
    <source>
        <dbReference type="SAM" id="Phobius"/>
    </source>
</evidence>
<evidence type="ECO:0000256" key="4">
    <source>
        <dbReference type="ARBA" id="ARBA00022475"/>
    </source>
</evidence>
<dbReference type="AlphaFoldDB" id="A0A0R2HAS9"/>
<dbReference type="EMBL" id="CP012288">
    <property type="protein sequence ID" value="AMV66971.1"/>
    <property type="molecule type" value="Genomic_DNA"/>
</dbReference>
<accession>A0A0R2HAS9</accession>
<feature type="transmembrane region" description="Helical" evidence="8">
    <location>
        <begin position="70"/>
        <end position="93"/>
    </location>
</feature>
<evidence type="ECO:0000256" key="2">
    <source>
        <dbReference type="ARBA" id="ARBA00010735"/>
    </source>
</evidence>
<keyword evidence="11" id="KW-1185">Reference proteome</keyword>
<dbReference type="Proteomes" id="UP000076244">
    <property type="component" value="Chromosome"/>
</dbReference>
<dbReference type="Pfam" id="PF03591">
    <property type="entry name" value="AzlC"/>
    <property type="match status" value="1"/>
</dbReference>
<comment type="subcellular location">
    <subcellularLocation>
        <location evidence="1">Cell membrane</location>
        <topology evidence="1">Multi-pass membrane protein</topology>
    </subcellularLocation>
</comment>
<feature type="transmembrane region" description="Helical" evidence="8">
    <location>
        <begin position="43"/>
        <end position="64"/>
    </location>
</feature>
<dbReference type="GO" id="GO:1903785">
    <property type="term" value="P:L-valine transmembrane transport"/>
    <property type="evidence" value="ECO:0007669"/>
    <property type="project" value="TreeGrafter"/>
</dbReference>
<dbReference type="OrthoDB" id="3177005at2"/>
<keyword evidence="3" id="KW-0813">Transport</keyword>
<dbReference type="EMBL" id="CP012275">
    <property type="protein sequence ID" value="AMV63137.1"/>
    <property type="molecule type" value="Genomic_DNA"/>
</dbReference>
<evidence type="ECO:0000256" key="1">
    <source>
        <dbReference type="ARBA" id="ARBA00004651"/>
    </source>
</evidence>
<dbReference type="RefSeq" id="WP_046872051.1">
    <property type="nucleotide sequence ID" value="NZ_BAAAXI010000147.1"/>
</dbReference>